<dbReference type="GO" id="GO:0016208">
    <property type="term" value="F:AMP binding"/>
    <property type="evidence" value="ECO:0007669"/>
    <property type="project" value="TreeGrafter"/>
</dbReference>
<dbReference type="Proteomes" id="UP000000271">
    <property type="component" value="Chromosome"/>
</dbReference>
<evidence type="ECO:0000256" key="9">
    <source>
        <dbReference type="ARBA" id="ARBA00022741"/>
    </source>
</evidence>
<feature type="binding site" evidence="15">
    <location>
        <position position="243"/>
    </location>
    <ligand>
        <name>substrate</name>
        <note>ligand shared between dimeric partners</note>
    </ligand>
</feature>
<dbReference type="RefSeq" id="WP_013172934.1">
    <property type="nucleotide sequence ID" value="NC_014219.1"/>
</dbReference>
<feature type="binding site" evidence="15">
    <location>
        <position position="103"/>
    </location>
    <ligand>
        <name>Mg(2+)</name>
        <dbReference type="ChEBI" id="CHEBI:18420"/>
        <note>catalytic</note>
    </ligand>
</feature>
<keyword evidence="8 15" id="KW-0479">Metal-binding</keyword>
<dbReference type="InterPro" id="IPR012828">
    <property type="entry name" value="PFKA_ATP_prok"/>
</dbReference>
<dbReference type="SUPFAM" id="SSF53784">
    <property type="entry name" value="Phosphofructokinase"/>
    <property type="match status" value="1"/>
</dbReference>
<feature type="binding site" description="in other chain" evidence="15">
    <location>
        <position position="222"/>
    </location>
    <ligand>
        <name>substrate</name>
        <note>ligand shared between dimeric partners</note>
    </ligand>
</feature>
<dbReference type="HAMAP" id="MF_00339">
    <property type="entry name" value="Phosphofructokinase_I_B1"/>
    <property type="match status" value="1"/>
</dbReference>
<comment type="catalytic activity">
    <reaction evidence="14 15">
        <text>beta-D-fructose 6-phosphate + ATP = beta-D-fructose 1,6-bisphosphate + ADP + H(+)</text>
        <dbReference type="Rhea" id="RHEA:16109"/>
        <dbReference type="ChEBI" id="CHEBI:15378"/>
        <dbReference type="ChEBI" id="CHEBI:30616"/>
        <dbReference type="ChEBI" id="CHEBI:32966"/>
        <dbReference type="ChEBI" id="CHEBI:57634"/>
        <dbReference type="ChEBI" id="CHEBI:456216"/>
        <dbReference type="EC" id="2.7.1.11"/>
    </reaction>
</comment>
<evidence type="ECO:0000313" key="18">
    <source>
        <dbReference type="Proteomes" id="UP000000271"/>
    </source>
</evidence>
<accession>D6XUM6</accession>
<dbReference type="InterPro" id="IPR000023">
    <property type="entry name" value="Phosphofructokinase_dom"/>
</dbReference>
<comment type="pathway">
    <text evidence="4 15">Carbohydrate degradation; glycolysis; D-glyceraldehyde 3-phosphate and glycerone phosphate from D-glucose: step 3/4.</text>
</comment>
<evidence type="ECO:0000256" key="11">
    <source>
        <dbReference type="ARBA" id="ARBA00022840"/>
    </source>
</evidence>
<evidence type="ECO:0000256" key="8">
    <source>
        <dbReference type="ARBA" id="ARBA00022723"/>
    </source>
</evidence>
<sequence>MNKIAVLTSGGDAPGMNAAIRAVVSASHYHGIEVYGVYRGYKGLMDGSIQPLTTESVAGVIHKGGTILKSARSEEFKQPENRQKGIDQLRSLGIKGLVVIGGDGSFIGAQKLAEEGIATIALPGTIDNDLAYTDETIGFDTAVNTVLDAITKIRDTSFSHEKPTIIEVMGRYCGDIALYAGIAGGAGTIIIPEEKGTKDQMIEQIRQGHEKGSLDHIIMLAEGVQSASSLQSELKEKYGISSRISVLGFIQRGGDPTSRDRILASRMGVEAVELLKNGHSGRAVGIRNNQIYHLSISHALKKEKTIDQSMYHLTNLLSL</sequence>
<evidence type="ECO:0000256" key="7">
    <source>
        <dbReference type="ARBA" id="ARBA00022679"/>
    </source>
</evidence>
<dbReference type="GO" id="GO:0005945">
    <property type="term" value="C:6-phosphofructokinase complex"/>
    <property type="evidence" value="ECO:0007669"/>
    <property type="project" value="TreeGrafter"/>
</dbReference>
<comment type="activity regulation">
    <text evidence="15">Allosterically activated by ADP and other diphosphonucleosides, and allosterically inhibited by phosphoenolpyruvate.</text>
</comment>
<dbReference type="PANTHER" id="PTHR13697:SF4">
    <property type="entry name" value="ATP-DEPENDENT 6-PHOSPHOFRUCTOKINASE"/>
    <property type="match status" value="1"/>
</dbReference>
<keyword evidence="6 15" id="KW-0021">Allosteric enzyme</keyword>
<name>D6XUM6_BACIE</name>
<dbReference type="eggNOG" id="COG0205">
    <property type="taxonomic scope" value="Bacteria"/>
</dbReference>
<evidence type="ECO:0000256" key="3">
    <source>
        <dbReference type="ARBA" id="ARBA00004496"/>
    </source>
</evidence>
<evidence type="ECO:0000256" key="4">
    <source>
        <dbReference type="ARBA" id="ARBA00004679"/>
    </source>
</evidence>
<keyword evidence="18" id="KW-1185">Reference proteome</keyword>
<proteinExistence type="inferred from homology"/>
<keyword evidence="11 15" id="KW-0067">ATP-binding</keyword>
<dbReference type="InterPro" id="IPR035966">
    <property type="entry name" value="PKF_sf"/>
</dbReference>
<dbReference type="Gene3D" id="3.40.50.450">
    <property type="match status" value="1"/>
</dbReference>
<evidence type="ECO:0000313" key="17">
    <source>
        <dbReference type="EMBL" id="ADH99512.1"/>
    </source>
</evidence>
<gene>
    <name evidence="15" type="primary">pfkA</name>
    <name evidence="17" type="ordered locus">Bsel_2008</name>
</gene>
<protein>
    <recommendedName>
        <fullName evidence="15">ATP-dependent 6-phosphofructokinase</fullName>
        <shortName evidence="15">ATP-PFK</shortName>
        <shortName evidence="15">Phosphofructokinase</shortName>
        <ecNumber evidence="15">2.7.1.11</ecNumber>
    </recommendedName>
    <alternativeName>
        <fullName evidence="15">Phosphohexokinase</fullName>
    </alternativeName>
</protein>
<dbReference type="EC" id="2.7.1.11" evidence="15"/>
<evidence type="ECO:0000256" key="1">
    <source>
        <dbReference type="ARBA" id="ARBA00001946"/>
    </source>
</evidence>
<keyword evidence="12 15" id="KW-0460">Magnesium</keyword>
<keyword evidence="5 15" id="KW-0963">Cytoplasm</keyword>
<dbReference type="FunFam" id="3.40.50.460:FF:000002">
    <property type="entry name" value="ATP-dependent 6-phosphofructokinase"/>
    <property type="match status" value="1"/>
</dbReference>
<feature type="binding site" description="in other chain" evidence="15">
    <location>
        <position position="211"/>
    </location>
    <ligand>
        <name>ADP</name>
        <dbReference type="ChEBI" id="CHEBI:456216"/>
        <note>allosteric activator; ligand shared between dimeric partners</note>
    </ligand>
</feature>
<dbReference type="UniPathway" id="UPA00109">
    <property type="reaction ID" value="UER00182"/>
</dbReference>
<dbReference type="PIRSF" id="PIRSF000532">
    <property type="entry name" value="ATP_PFK_prok"/>
    <property type="match status" value="1"/>
</dbReference>
<dbReference type="GO" id="GO:0006002">
    <property type="term" value="P:fructose 6-phosphate metabolic process"/>
    <property type="evidence" value="ECO:0007669"/>
    <property type="project" value="UniProtKB-UniRule"/>
</dbReference>
<dbReference type="Pfam" id="PF00365">
    <property type="entry name" value="PFK"/>
    <property type="match status" value="1"/>
</dbReference>
<feature type="domain" description="Phosphofructokinase" evidence="16">
    <location>
        <begin position="3"/>
        <end position="275"/>
    </location>
</feature>
<feature type="binding site" description="in other chain" evidence="15">
    <location>
        <position position="154"/>
    </location>
    <ligand>
        <name>ADP</name>
        <dbReference type="ChEBI" id="CHEBI:456216"/>
        <note>allosteric activator; ligand shared between dimeric partners</note>
    </ligand>
</feature>
<comment type="subcellular location">
    <subcellularLocation>
        <location evidence="3 15">Cytoplasm</location>
    </subcellularLocation>
</comment>
<feature type="binding site" evidence="15">
    <location>
        <begin position="102"/>
        <end position="105"/>
    </location>
    <ligand>
        <name>ATP</name>
        <dbReference type="ChEBI" id="CHEBI:30616"/>
    </ligand>
</feature>
<feature type="active site" description="Proton acceptor" evidence="15">
    <location>
        <position position="127"/>
    </location>
</feature>
<keyword evidence="13 15" id="KW-0324">Glycolysis</keyword>
<keyword evidence="9 15" id="KW-0547">Nucleotide-binding</keyword>
<dbReference type="GO" id="GO:0003872">
    <property type="term" value="F:6-phosphofructokinase activity"/>
    <property type="evidence" value="ECO:0007669"/>
    <property type="project" value="UniProtKB-UniRule"/>
</dbReference>
<dbReference type="GO" id="GO:0046872">
    <property type="term" value="F:metal ion binding"/>
    <property type="evidence" value="ECO:0007669"/>
    <property type="project" value="UniProtKB-KW"/>
</dbReference>
<evidence type="ECO:0000259" key="16">
    <source>
        <dbReference type="Pfam" id="PF00365"/>
    </source>
</evidence>
<dbReference type="Gene3D" id="3.40.50.460">
    <property type="entry name" value="Phosphofructokinase domain"/>
    <property type="match status" value="1"/>
</dbReference>
<comment type="cofactor">
    <cofactor evidence="1 15">
        <name>Mg(2+)</name>
        <dbReference type="ChEBI" id="CHEBI:18420"/>
    </cofactor>
</comment>
<dbReference type="OrthoDB" id="9802503at2"/>
<dbReference type="InterPro" id="IPR022953">
    <property type="entry name" value="ATP_PFK"/>
</dbReference>
<dbReference type="GO" id="GO:0061621">
    <property type="term" value="P:canonical glycolysis"/>
    <property type="evidence" value="ECO:0007669"/>
    <property type="project" value="TreeGrafter"/>
</dbReference>
<keyword evidence="10 15" id="KW-0418">Kinase</keyword>
<evidence type="ECO:0000256" key="14">
    <source>
        <dbReference type="ARBA" id="ARBA00048070"/>
    </source>
</evidence>
<dbReference type="PANTHER" id="PTHR13697">
    <property type="entry name" value="PHOSPHOFRUCTOKINASE"/>
    <property type="match status" value="1"/>
</dbReference>
<evidence type="ECO:0000256" key="15">
    <source>
        <dbReference type="HAMAP-Rule" id="MF_00339"/>
    </source>
</evidence>
<dbReference type="EMBL" id="CP001791">
    <property type="protein sequence ID" value="ADH99512.1"/>
    <property type="molecule type" value="Genomic_DNA"/>
</dbReference>
<evidence type="ECO:0000256" key="12">
    <source>
        <dbReference type="ARBA" id="ARBA00022842"/>
    </source>
</evidence>
<comment type="caution">
    <text evidence="15">Lacks conserved residue(s) required for the propagation of feature annotation.</text>
</comment>
<comment type="function">
    <text evidence="2 15">Catalyzes the phosphorylation of D-fructose 6-phosphate to fructose 1,6-bisphosphate by ATP, the first committing step of glycolysis.</text>
</comment>
<feature type="binding site" description="in other chain" evidence="15">
    <location>
        <begin position="169"/>
        <end position="171"/>
    </location>
    <ligand>
        <name>substrate</name>
        <note>ligand shared between dimeric partners</note>
    </ligand>
</feature>
<keyword evidence="7 15" id="KW-0808">Transferase</keyword>
<dbReference type="GO" id="GO:0030388">
    <property type="term" value="P:fructose 1,6-bisphosphate metabolic process"/>
    <property type="evidence" value="ECO:0007669"/>
    <property type="project" value="TreeGrafter"/>
</dbReference>
<dbReference type="PRINTS" id="PR00476">
    <property type="entry name" value="PHFRCTKINASE"/>
</dbReference>
<reference evidence="17" key="1">
    <citation type="submission" date="2009-10" db="EMBL/GenBank/DDBJ databases">
        <title>Complete sequence of Bacillus selenitireducens MLS10.</title>
        <authorList>
            <consortium name="US DOE Joint Genome Institute"/>
            <person name="Lucas S."/>
            <person name="Copeland A."/>
            <person name="Lapidus A."/>
            <person name="Glavina del Rio T."/>
            <person name="Dalin E."/>
            <person name="Tice H."/>
            <person name="Bruce D."/>
            <person name="Goodwin L."/>
            <person name="Pitluck S."/>
            <person name="Sims D."/>
            <person name="Brettin T."/>
            <person name="Detter J.C."/>
            <person name="Han C."/>
            <person name="Larimer F."/>
            <person name="Land M."/>
            <person name="Hauser L."/>
            <person name="Kyrpides N."/>
            <person name="Ovchinnikova G."/>
            <person name="Stolz J."/>
        </authorList>
    </citation>
    <scope>NUCLEOTIDE SEQUENCE [LARGE SCALE GENOMIC DNA]</scope>
    <source>
        <strain evidence="17">MLS10</strain>
    </source>
</reference>
<dbReference type="GO" id="GO:0005524">
    <property type="term" value="F:ATP binding"/>
    <property type="evidence" value="ECO:0007669"/>
    <property type="project" value="UniProtKB-UniRule"/>
</dbReference>
<evidence type="ECO:0000256" key="6">
    <source>
        <dbReference type="ARBA" id="ARBA00022533"/>
    </source>
</evidence>
<dbReference type="NCBIfam" id="TIGR02482">
    <property type="entry name" value="PFKA_ATP"/>
    <property type="match status" value="1"/>
</dbReference>
<dbReference type="HOGENOM" id="CLU_020655_0_1_9"/>
<comment type="subunit">
    <text evidence="15">Homotetramer.</text>
</comment>
<dbReference type="AlphaFoldDB" id="D6XUM6"/>
<comment type="similarity">
    <text evidence="15">Belongs to the phosphofructokinase type A (PFKA) family. ATP-dependent PFK group I subfamily. Prokaryotic clade 'B1' sub-subfamily.</text>
</comment>
<dbReference type="FunFam" id="3.40.50.450:FF:000001">
    <property type="entry name" value="ATP-dependent 6-phosphofructokinase"/>
    <property type="match status" value="1"/>
</dbReference>
<evidence type="ECO:0000256" key="5">
    <source>
        <dbReference type="ARBA" id="ARBA00022490"/>
    </source>
</evidence>
<dbReference type="GO" id="GO:0042802">
    <property type="term" value="F:identical protein binding"/>
    <property type="evidence" value="ECO:0007669"/>
    <property type="project" value="TreeGrafter"/>
</dbReference>
<dbReference type="KEGG" id="bse:Bsel_2008"/>
<evidence type="ECO:0000256" key="2">
    <source>
        <dbReference type="ARBA" id="ARBA00002659"/>
    </source>
</evidence>
<evidence type="ECO:0000256" key="10">
    <source>
        <dbReference type="ARBA" id="ARBA00022777"/>
    </source>
</evidence>
<organism evidence="17 18">
    <name type="scientific">Bacillus selenitireducens (strain ATCC 700615 / DSM 15326 / MLS10)</name>
    <dbReference type="NCBI Taxonomy" id="439292"/>
    <lineage>
        <taxon>Bacteria</taxon>
        <taxon>Bacillati</taxon>
        <taxon>Bacillota</taxon>
        <taxon>Bacilli</taxon>
        <taxon>Bacillales</taxon>
        <taxon>Bacillaceae</taxon>
        <taxon>Salisediminibacterium</taxon>
    </lineage>
</organism>
<feature type="binding site" evidence="15">
    <location>
        <begin position="72"/>
        <end position="73"/>
    </location>
    <ligand>
        <name>ATP</name>
        <dbReference type="ChEBI" id="CHEBI:30616"/>
    </ligand>
</feature>
<dbReference type="NCBIfam" id="NF002872">
    <property type="entry name" value="PRK03202.1"/>
    <property type="match status" value="1"/>
</dbReference>
<dbReference type="STRING" id="439292.Bsel_2008"/>
<dbReference type="GO" id="GO:0070095">
    <property type="term" value="F:fructose-6-phosphate binding"/>
    <property type="evidence" value="ECO:0007669"/>
    <property type="project" value="TreeGrafter"/>
</dbReference>
<feature type="binding site" evidence="15">
    <location>
        <position position="11"/>
    </location>
    <ligand>
        <name>ATP</name>
        <dbReference type="ChEBI" id="CHEBI:30616"/>
    </ligand>
</feature>
<evidence type="ECO:0000256" key="13">
    <source>
        <dbReference type="ARBA" id="ARBA00023152"/>
    </source>
</evidence>
<dbReference type="GO" id="GO:0048029">
    <property type="term" value="F:monosaccharide binding"/>
    <property type="evidence" value="ECO:0007669"/>
    <property type="project" value="TreeGrafter"/>
</dbReference>
<feature type="binding site" description="in other chain" evidence="15">
    <location>
        <begin position="125"/>
        <end position="127"/>
    </location>
    <ligand>
        <name>substrate</name>
        <note>ligand shared between dimeric partners</note>
    </ligand>
</feature>
<dbReference type="InterPro" id="IPR012003">
    <property type="entry name" value="ATP_PFK_prok-type"/>
</dbReference>